<keyword evidence="3" id="KW-1185">Reference proteome</keyword>
<sequence length="208" mass="22991">MMHRQVPGLICDDDDMFRDSRSNEAGRTGGRNAISSEAEGEGARGRCMAQTSWVRYRAFVPSGEEADGNERKQTAAMARGVELEGGRADGHGGSQRGRVVGGVGGWDRWRASWWLTGVKRALGRAMPHLGRERSTPKPRGRFPIGRDGWVYFSHAASARAKPDSFCPTAPIHAVQTAADSWEIYPGMWRKVKPFCRAFLGPQTLYRGR</sequence>
<dbReference type="AlphaFoldDB" id="A0A6A6R0T7"/>
<reference evidence="2" key="1">
    <citation type="journal article" date="2020" name="Stud. Mycol.">
        <title>101 Dothideomycetes genomes: a test case for predicting lifestyles and emergence of pathogens.</title>
        <authorList>
            <person name="Haridas S."/>
            <person name="Albert R."/>
            <person name="Binder M."/>
            <person name="Bloem J."/>
            <person name="Labutti K."/>
            <person name="Salamov A."/>
            <person name="Andreopoulos B."/>
            <person name="Baker S."/>
            <person name="Barry K."/>
            <person name="Bills G."/>
            <person name="Bluhm B."/>
            <person name="Cannon C."/>
            <person name="Castanera R."/>
            <person name="Culley D."/>
            <person name="Daum C."/>
            <person name="Ezra D."/>
            <person name="Gonzalez J."/>
            <person name="Henrissat B."/>
            <person name="Kuo A."/>
            <person name="Liang C."/>
            <person name="Lipzen A."/>
            <person name="Lutzoni F."/>
            <person name="Magnuson J."/>
            <person name="Mondo S."/>
            <person name="Nolan M."/>
            <person name="Ohm R."/>
            <person name="Pangilinan J."/>
            <person name="Park H.-J."/>
            <person name="Ramirez L."/>
            <person name="Alfaro M."/>
            <person name="Sun H."/>
            <person name="Tritt A."/>
            <person name="Yoshinaga Y."/>
            <person name="Zwiers L.-H."/>
            <person name="Turgeon B."/>
            <person name="Goodwin S."/>
            <person name="Spatafora J."/>
            <person name="Crous P."/>
            <person name="Grigoriev I."/>
        </authorList>
    </citation>
    <scope>NUCLEOTIDE SEQUENCE</scope>
    <source>
        <strain evidence="2">CBS 269.34</strain>
    </source>
</reference>
<gene>
    <name evidence="2" type="ORF">BU16DRAFT_330949</name>
</gene>
<evidence type="ECO:0000313" key="3">
    <source>
        <dbReference type="Proteomes" id="UP000799750"/>
    </source>
</evidence>
<name>A0A6A6R0T7_9PEZI</name>
<protein>
    <submittedName>
        <fullName evidence="2">Uncharacterized protein</fullName>
    </submittedName>
</protein>
<dbReference type="Proteomes" id="UP000799750">
    <property type="component" value="Unassembled WGS sequence"/>
</dbReference>
<evidence type="ECO:0000256" key="1">
    <source>
        <dbReference type="SAM" id="MobiDB-lite"/>
    </source>
</evidence>
<organism evidence="2 3">
    <name type="scientific">Lophium mytilinum</name>
    <dbReference type="NCBI Taxonomy" id="390894"/>
    <lineage>
        <taxon>Eukaryota</taxon>
        <taxon>Fungi</taxon>
        <taxon>Dikarya</taxon>
        <taxon>Ascomycota</taxon>
        <taxon>Pezizomycotina</taxon>
        <taxon>Dothideomycetes</taxon>
        <taxon>Pleosporomycetidae</taxon>
        <taxon>Mytilinidiales</taxon>
        <taxon>Mytilinidiaceae</taxon>
        <taxon>Lophium</taxon>
    </lineage>
</organism>
<evidence type="ECO:0000313" key="2">
    <source>
        <dbReference type="EMBL" id="KAF2497982.1"/>
    </source>
</evidence>
<dbReference type="EMBL" id="MU004186">
    <property type="protein sequence ID" value="KAF2497982.1"/>
    <property type="molecule type" value="Genomic_DNA"/>
</dbReference>
<accession>A0A6A6R0T7</accession>
<feature type="region of interest" description="Disordered" evidence="1">
    <location>
        <begin position="1"/>
        <end position="44"/>
    </location>
</feature>
<proteinExistence type="predicted"/>